<dbReference type="FunFam" id="3.30.160.60:FF:000100">
    <property type="entry name" value="Zinc finger 45-like"/>
    <property type="match status" value="1"/>
</dbReference>
<dbReference type="GO" id="GO:0008270">
    <property type="term" value="F:zinc ion binding"/>
    <property type="evidence" value="ECO:0007669"/>
    <property type="project" value="UniProtKB-KW"/>
</dbReference>
<organism evidence="9 10">
    <name type="scientific">Branchiostoma lanceolatum</name>
    <name type="common">Common lancelet</name>
    <name type="synonym">Amphioxus lanceolatum</name>
    <dbReference type="NCBI Taxonomy" id="7740"/>
    <lineage>
        <taxon>Eukaryota</taxon>
        <taxon>Metazoa</taxon>
        <taxon>Chordata</taxon>
        <taxon>Cephalochordata</taxon>
        <taxon>Leptocardii</taxon>
        <taxon>Amphioxiformes</taxon>
        <taxon>Branchiostomatidae</taxon>
        <taxon>Branchiostoma</taxon>
    </lineage>
</organism>
<dbReference type="Proteomes" id="UP000838412">
    <property type="component" value="Chromosome 1"/>
</dbReference>
<dbReference type="OrthoDB" id="8069632at2759"/>
<feature type="compositionally biased region" description="Basic and acidic residues" evidence="8">
    <location>
        <begin position="28"/>
        <end position="47"/>
    </location>
</feature>
<keyword evidence="2" id="KW-0479">Metal-binding</keyword>
<evidence type="ECO:0000256" key="8">
    <source>
        <dbReference type="SAM" id="MobiDB-lite"/>
    </source>
</evidence>
<accession>A0A8J9VGM9</accession>
<gene>
    <name evidence="9" type="primary">CTCF</name>
    <name evidence="9" type="ORF">BLAG_LOCUS2522</name>
</gene>
<evidence type="ECO:0000256" key="7">
    <source>
        <dbReference type="ARBA" id="ARBA00023242"/>
    </source>
</evidence>
<keyword evidence="7" id="KW-0539">Nucleus</keyword>
<feature type="region of interest" description="Disordered" evidence="8">
    <location>
        <begin position="1"/>
        <end position="65"/>
    </location>
</feature>
<keyword evidence="3" id="KW-0677">Repeat</keyword>
<evidence type="ECO:0000256" key="6">
    <source>
        <dbReference type="ARBA" id="ARBA00023125"/>
    </source>
</evidence>
<evidence type="ECO:0000256" key="5">
    <source>
        <dbReference type="ARBA" id="ARBA00022833"/>
    </source>
</evidence>
<dbReference type="InterPro" id="IPR036236">
    <property type="entry name" value="Znf_C2H2_sf"/>
</dbReference>
<keyword evidence="4" id="KW-0863">Zinc-finger</keyword>
<evidence type="ECO:0000256" key="3">
    <source>
        <dbReference type="ARBA" id="ARBA00022737"/>
    </source>
</evidence>
<dbReference type="GO" id="GO:0003677">
    <property type="term" value="F:DNA binding"/>
    <property type="evidence" value="ECO:0007669"/>
    <property type="project" value="UniProtKB-KW"/>
</dbReference>
<dbReference type="EMBL" id="OV696686">
    <property type="protein sequence ID" value="CAH1233936.1"/>
    <property type="molecule type" value="Genomic_DNA"/>
</dbReference>
<protein>
    <submittedName>
        <fullName evidence="9">CTCF protein</fullName>
    </submittedName>
</protein>
<evidence type="ECO:0000256" key="2">
    <source>
        <dbReference type="ARBA" id="ARBA00022723"/>
    </source>
</evidence>
<evidence type="ECO:0000256" key="4">
    <source>
        <dbReference type="ARBA" id="ARBA00022771"/>
    </source>
</evidence>
<keyword evidence="5" id="KW-0862">Zinc</keyword>
<name>A0A8J9VGM9_BRALA</name>
<keyword evidence="10" id="KW-1185">Reference proteome</keyword>
<dbReference type="PANTHER" id="PTHR24392">
    <property type="entry name" value="ZINC FINGER PROTEIN"/>
    <property type="match status" value="1"/>
</dbReference>
<evidence type="ECO:0000313" key="9">
    <source>
        <dbReference type="EMBL" id="CAH1233936.1"/>
    </source>
</evidence>
<dbReference type="PANTHER" id="PTHR24392:SF31">
    <property type="entry name" value="C2H2-TYPE DOMAIN-CONTAINING PROTEIN"/>
    <property type="match status" value="1"/>
</dbReference>
<dbReference type="GO" id="GO:0005634">
    <property type="term" value="C:nucleus"/>
    <property type="evidence" value="ECO:0007669"/>
    <property type="project" value="UniProtKB-SubCell"/>
</dbReference>
<feature type="region of interest" description="Disordered" evidence="8">
    <location>
        <begin position="78"/>
        <end position="99"/>
    </location>
</feature>
<evidence type="ECO:0000313" key="10">
    <source>
        <dbReference type="Proteomes" id="UP000838412"/>
    </source>
</evidence>
<sequence length="246" mass="27767">MTSNLTEAASFRERFGGQAVSQMEEAAEDLHEQTEEKQACPETDHGGTRKQRRKTHGGERPHRCRECEFSTSKMSALKRHVRTSHAAGKGEQTKEDHGGERPFQCAVCDYSAARKLIVNNEGEGDQDANRSVEGREISLQKLFLGCGLTCTDREVVRRGVCLGIVDMYPSRTGYLDMTSPSWVRLKTTEFDKNYRVRPEFLAGMTSINGFDQLYIESIPIEAAETRRRRTEKEGQYPGILTRLLVS</sequence>
<reference evidence="9" key="1">
    <citation type="submission" date="2022-01" db="EMBL/GenBank/DDBJ databases">
        <authorList>
            <person name="Braso-Vives M."/>
        </authorList>
    </citation>
    <scope>NUCLEOTIDE SEQUENCE</scope>
</reference>
<proteinExistence type="predicted"/>
<dbReference type="AlphaFoldDB" id="A0A8J9VGM9"/>
<evidence type="ECO:0000256" key="1">
    <source>
        <dbReference type="ARBA" id="ARBA00004123"/>
    </source>
</evidence>
<dbReference type="SUPFAM" id="SSF57667">
    <property type="entry name" value="beta-beta-alpha zinc fingers"/>
    <property type="match status" value="1"/>
</dbReference>
<keyword evidence="6" id="KW-0238">DNA-binding</keyword>
<comment type="subcellular location">
    <subcellularLocation>
        <location evidence="1">Nucleus</location>
    </subcellularLocation>
</comment>
<feature type="compositionally biased region" description="Basic and acidic residues" evidence="8">
    <location>
        <begin position="56"/>
        <end position="65"/>
    </location>
</feature>
<dbReference type="Gene3D" id="3.30.160.60">
    <property type="entry name" value="Classic Zinc Finger"/>
    <property type="match status" value="1"/>
</dbReference>